<evidence type="ECO:0000313" key="1">
    <source>
        <dbReference type="EMBL" id="RWZ51520.1"/>
    </source>
</evidence>
<accession>A0A444PUH2</accession>
<dbReference type="EMBL" id="RZNB01000002">
    <property type="protein sequence ID" value="RWZ51520.1"/>
    <property type="molecule type" value="Genomic_DNA"/>
</dbReference>
<gene>
    <name evidence="1" type="ORF">ELQ90_05255</name>
</gene>
<dbReference type="OrthoDB" id="6161020at2"/>
<organism evidence="1 2">
    <name type="scientific">Labedella phragmitis</name>
    <dbReference type="NCBI Taxonomy" id="2498849"/>
    <lineage>
        <taxon>Bacteria</taxon>
        <taxon>Bacillati</taxon>
        <taxon>Actinomycetota</taxon>
        <taxon>Actinomycetes</taxon>
        <taxon>Micrococcales</taxon>
        <taxon>Microbacteriaceae</taxon>
        <taxon>Labedella</taxon>
    </lineage>
</organism>
<comment type="caution">
    <text evidence="1">The sequence shown here is derived from an EMBL/GenBank/DDBJ whole genome shotgun (WGS) entry which is preliminary data.</text>
</comment>
<dbReference type="Proteomes" id="UP000288547">
    <property type="component" value="Unassembled WGS sequence"/>
</dbReference>
<dbReference type="Pfam" id="PF11387">
    <property type="entry name" value="DUF2795"/>
    <property type="match status" value="1"/>
</dbReference>
<keyword evidence="2" id="KW-1185">Reference proteome</keyword>
<name>A0A444PUH2_9MICO</name>
<reference evidence="1 2" key="1">
    <citation type="submission" date="2018-12" db="EMBL/GenBank/DDBJ databases">
        <authorList>
            <person name="Li F."/>
        </authorList>
    </citation>
    <scope>NUCLEOTIDE SEQUENCE [LARGE SCALE GENOMIC DNA]</scope>
    <source>
        <strain evidence="1 2">11W25H-1</strain>
    </source>
</reference>
<dbReference type="InterPro" id="IPR021527">
    <property type="entry name" value="DUF2795"/>
</dbReference>
<evidence type="ECO:0000313" key="2">
    <source>
        <dbReference type="Proteomes" id="UP000288547"/>
    </source>
</evidence>
<dbReference type="AlphaFoldDB" id="A0A444PUH2"/>
<sequence>MTAPNPIQVQKYLGGIDYPASKDDIVSAAESSGADDDVLEALRSIPDQEYDAPTAVSSAVSDAG</sequence>
<proteinExistence type="predicted"/>
<dbReference type="RefSeq" id="WP_128494236.1">
    <property type="nucleotide sequence ID" value="NZ_RZNB01000002.1"/>
</dbReference>
<protein>
    <submittedName>
        <fullName evidence="1">DUF2795 domain-containing protein</fullName>
    </submittedName>
</protein>